<dbReference type="GO" id="GO:0010043">
    <property type="term" value="P:response to zinc ion"/>
    <property type="evidence" value="ECO:0007669"/>
    <property type="project" value="TreeGrafter"/>
</dbReference>
<dbReference type="Proteomes" id="UP000245423">
    <property type="component" value="Chromosome 1"/>
</dbReference>
<feature type="transmembrane region" description="Helical" evidence="7">
    <location>
        <begin position="127"/>
        <end position="151"/>
    </location>
</feature>
<evidence type="ECO:0000256" key="5">
    <source>
        <dbReference type="ARBA" id="ARBA00023136"/>
    </source>
</evidence>
<feature type="transmembrane region" description="Helical" evidence="7">
    <location>
        <begin position="163"/>
        <end position="182"/>
    </location>
</feature>
<comment type="similarity">
    <text evidence="2 6">Belongs to the ABC-3 integral membrane protein family.</text>
</comment>
<comment type="subcellular location">
    <subcellularLocation>
        <location evidence="6">Cell membrane</location>
        <topology evidence="6">Multi-pass membrane protein</topology>
    </subcellularLocation>
    <subcellularLocation>
        <location evidence="1">Membrane</location>
        <topology evidence="1">Multi-pass membrane protein</topology>
    </subcellularLocation>
</comment>
<dbReference type="AlphaFoldDB" id="A0A1M4PQH4"/>
<dbReference type="InterPro" id="IPR037294">
    <property type="entry name" value="ABC_BtuC-like"/>
</dbReference>
<keyword evidence="3 6" id="KW-0812">Transmembrane</keyword>
<feature type="transmembrane region" description="Helical" evidence="7">
    <location>
        <begin position="241"/>
        <end position="260"/>
    </location>
</feature>
<dbReference type="InterPro" id="IPR001626">
    <property type="entry name" value="ABC_TroCD"/>
</dbReference>
<evidence type="ECO:0000313" key="9">
    <source>
        <dbReference type="Proteomes" id="UP000245423"/>
    </source>
</evidence>
<reference evidence="8 9" key="1">
    <citation type="submission" date="2016-11" db="EMBL/GenBank/DDBJ databases">
        <authorList>
            <person name="Manzoor S."/>
        </authorList>
    </citation>
    <scope>NUCLEOTIDE SEQUENCE [LARGE SCALE GENOMIC DNA]</scope>
    <source>
        <strain evidence="8">Clostridium ultunense strain Esp</strain>
    </source>
</reference>
<keyword evidence="5 7" id="KW-0472">Membrane</keyword>
<evidence type="ECO:0000256" key="7">
    <source>
        <dbReference type="SAM" id="Phobius"/>
    </source>
</evidence>
<evidence type="ECO:0000256" key="4">
    <source>
        <dbReference type="ARBA" id="ARBA00022989"/>
    </source>
</evidence>
<dbReference type="SUPFAM" id="SSF81345">
    <property type="entry name" value="ABC transporter involved in vitamin B12 uptake, BtuC"/>
    <property type="match status" value="1"/>
</dbReference>
<feature type="transmembrane region" description="Helical" evidence="7">
    <location>
        <begin position="214"/>
        <end position="235"/>
    </location>
</feature>
<feature type="transmembrane region" description="Helical" evidence="7">
    <location>
        <begin position="88"/>
        <end position="107"/>
    </location>
</feature>
<organism evidence="8 9">
    <name type="scientific">[Clostridium] ultunense Esp</name>
    <dbReference type="NCBI Taxonomy" id="1288971"/>
    <lineage>
        <taxon>Bacteria</taxon>
        <taxon>Bacillati</taxon>
        <taxon>Bacillota</taxon>
        <taxon>Tissierellia</taxon>
        <taxon>Tissierellales</taxon>
        <taxon>Tepidimicrobiaceae</taxon>
        <taxon>Schnuerera</taxon>
    </lineage>
</organism>
<name>A0A1M4PQH4_9FIRM</name>
<evidence type="ECO:0000256" key="1">
    <source>
        <dbReference type="ARBA" id="ARBA00004141"/>
    </source>
</evidence>
<dbReference type="PANTHER" id="PTHR30477">
    <property type="entry name" value="ABC-TRANSPORTER METAL-BINDING PROTEIN"/>
    <property type="match status" value="1"/>
</dbReference>
<keyword evidence="4 7" id="KW-1133">Transmembrane helix</keyword>
<evidence type="ECO:0000313" key="8">
    <source>
        <dbReference type="EMBL" id="SHD77737.1"/>
    </source>
</evidence>
<feature type="transmembrane region" description="Helical" evidence="7">
    <location>
        <begin position="59"/>
        <end position="76"/>
    </location>
</feature>
<evidence type="ECO:0000256" key="6">
    <source>
        <dbReference type="RuleBase" id="RU003943"/>
    </source>
</evidence>
<evidence type="ECO:0000256" key="2">
    <source>
        <dbReference type="ARBA" id="ARBA00008034"/>
    </source>
</evidence>
<protein>
    <submittedName>
        <fullName evidence="8">ABC-3 protein</fullName>
    </submittedName>
</protein>
<gene>
    <name evidence="8" type="ORF">CUESP1_2388</name>
</gene>
<dbReference type="PANTHER" id="PTHR30477:SF0">
    <property type="entry name" value="METAL TRANSPORT SYSTEM MEMBRANE PROTEIN TM_0125-RELATED"/>
    <property type="match status" value="1"/>
</dbReference>
<keyword evidence="9" id="KW-1185">Reference proteome</keyword>
<dbReference type="EMBL" id="LT669839">
    <property type="protein sequence ID" value="SHD77737.1"/>
    <property type="molecule type" value="Genomic_DNA"/>
</dbReference>
<proteinExistence type="inferred from homology"/>
<accession>A0A1M4PQH4</accession>
<dbReference type="Gene3D" id="1.10.3470.10">
    <property type="entry name" value="ABC transporter involved in vitamin B12 uptake, BtuC"/>
    <property type="match status" value="1"/>
</dbReference>
<dbReference type="Pfam" id="PF00950">
    <property type="entry name" value="ABC-3"/>
    <property type="match status" value="1"/>
</dbReference>
<dbReference type="GO" id="GO:0055085">
    <property type="term" value="P:transmembrane transport"/>
    <property type="evidence" value="ECO:0007669"/>
    <property type="project" value="InterPro"/>
</dbReference>
<keyword evidence="6" id="KW-0813">Transport</keyword>
<dbReference type="GO" id="GO:0043190">
    <property type="term" value="C:ATP-binding cassette (ABC) transporter complex"/>
    <property type="evidence" value="ECO:0007669"/>
    <property type="project" value="InterPro"/>
</dbReference>
<sequence length="268" mass="28844">MLSYGFMQKSFIMGIMIALIAPTIGYFLVLRRQSIIGDTLSHVALSGAAFGMVTNSYPVYTAILFAIIAALGIEGLRKKYENYAELSLAIVLSAGVGLASVLISLGNTQGILSYLFGSLALVTNQDIFLVIILGIIVLITISFFYEGLFYISFDEESAYLAGVPNRFINLFFSILVALTVAISMRIVGVLLISSLMVLPVATSLLIATSFKSGLIYSNIFGLISVIIGLTLSFYLDIAPGGSIVLSALLLLIIVIVFENIKNKRKKPA</sequence>
<dbReference type="RefSeq" id="WP_243473896.1">
    <property type="nucleotide sequence ID" value="NZ_LT669839.1"/>
</dbReference>
<feature type="transmembrane region" description="Helical" evidence="7">
    <location>
        <begin position="6"/>
        <end position="28"/>
    </location>
</feature>
<evidence type="ECO:0000256" key="3">
    <source>
        <dbReference type="ARBA" id="ARBA00022692"/>
    </source>
</evidence>